<dbReference type="InterPro" id="IPR004960">
    <property type="entry name" value="LipA_acyltrans"/>
</dbReference>
<organism evidence="8 9">
    <name type="scientific">Corallococcus terminator</name>
    <dbReference type="NCBI Taxonomy" id="2316733"/>
    <lineage>
        <taxon>Bacteria</taxon>
        <taxon>Pseudomonadati</taxon>
        <taxon>Myxococcota</taxon>
        <taxon>Myxococcia</taxon>
        <taxon>Myxococcales</taxon>
        <taxon>Cystobacterineae</taxon>
        <taxon>Myxococcaceae</taxon>
        <taxon>Corallococcus</taxon>
    </lineage>
</organism>
<keyword evidence="4 8" id="KW-0808">Transferase</keyword>
<keyword evidence="3" id="KW-0997">Cell inner membrane</keyword>
<proteinExistence type="predicted"/>
<dbReference type="Proteomes" id="UP000268094">
    <property type="component" value="Unassembled WGS sequence"/>
</dbReference>
<evidence type="ECO:0000256" key="2">
    <source>
        <dbReference type="ARBA" id="ARBA00022475"/>
    </source>
</evidence>
<gene>
    <name evidence="8" type="ORF">D7V88_24835</name>
</gene>
<comment type="caution">
    <text evidence="8">The sequence shown here is derived from an EMBL/GenBank/DDBJ whole genome shotgun (WGS) entry which is preliminary data.</text>
</comment>
<dbReference type="GO" id="GO:0016746">
    <property type="term" value="F:acyltransferase activity"/>
    <property type="evidence" value="ECO:0007669"/>
    <property type="project" value="UniProtKB-KW"/>
</dbReference>
<dbReference type="AlphaFoldDB" id="A0A3A8IWX7"/>
<accession>A0A3A8IWX7</accession>
<feature type="compositionally biased region" description="Polar residues" evidence="7">
    <location>
        <begin position="8"/>
        <end position="22"/>
    </location>
</feature>
<feature type="region of interest" description="Disordered" evidence="7">
    <location>
        <begin position="1"/>
        <end position="29"/>
    </location>
</feature>
<dbReference type="CDD" id="cd07984">
    <property type="entry name" value="LPLAT_LABLAT-like"/>
    <property type="match status" value="1"/>
</dbReference>
<dbReference type="GO" id="GO:0005886">
    <property type="term" value="C:plasma membrane"/>
    <property type="evidence" value="ECO:0007669"/>
    <property type="project" value="UniProtKB-SubCell"/>
</dbReference>
<keyword evidence="9" id="KW-1185">Reference proteome</keyword>
<evidence type="ECO:0000256" key="3">
    <source>
        <dbReference type="ARBA" id="ARBA00022519"/>
    </source>
</evidence>
<evidence type="ECO:0000256" key="1">
    <source>
        <dbReference type="ARBA" id="ARBA00004533"/>
    </source>
</evidence>
<sequence>MECATVSAPLSSHPSPAQTNTPPEGKKPPEHLRRIIGEPPGPIVALLTRGVWALLTALSLGARDALARFVGNLAYTLGIRRKVALDNLAHAMPEKSEAERRAIARGAYITMARVVVESLPSGDRLAPDWDQQGVEGEEAWAALKAHVATGKGALLVTAHFGNWELLGQMLIRLGVPLNALVRPLKGALNTRIAENRLRVGAGLIYPKGAIQEITDAVHRGESAFMLLDQALPAKSAVFVPFFGRLASTTPAMAVAAERTGMPVFVVVGVRPPGPGARFRLEVEGPIPAPAPGEFADPITEHTARVTAGLERAIRRHPEQWLWLHRRWKVQPPAALVTAASPGLTQGTVAEPSRRD</sequence>
<comment type="subcellular location">
    <subcellularLocation>
        <location evidence="1">Cell inner membrane</location>
    </subcellularLocation>
</comment>
<evidence type="ECO:0000256" key="4">
    <source>
        <dbReference type="ARBA" id="ARBA00022679"/>
    </source>
</evidence>
<dbReference type="Pfam" id="PF03279">
    <property type="entry name" value="Lip_A_acyltrans"/>
    <property type="match status" value="1"/>
</dbReference>
<protein>
    <submittedName>
        <fullName evidence="8">Lipid A biosynthesis acyltransferase</fullName>
    </submittedName>
</protein>
<evidence type="ECO:0000313" key="9">
    <source>
        <dbReference type="Proteomes" id="UP000268094"/>
    </source>
</evidence>
<dbReference type="EMBL" id="RAVZ01000189">
    <property type="protein sequence ID" value="RKG82801.1"/>
    <property type="molecule type" value="Genomic_DNA"/>
</dbReference>
<evidence type="ECO:0000256" key="7">
    <source>
        <dbReference type="SAM" id="MobiDB-lite"/>
    </source>
</evidence>
<reference evidence="9" key="1">
    <citation type="submission" date="2018-09" db="EMBL/GenBank/DDBJ databases">
        <authorList>
            <person name="Livingstone P.G."/>
            <person name="Whitworth D.E."/>
        </authorList>
    </citation>
    <scope>NUCLEOTIDE SEQUENCE [LARGE SCALE GENOMIC DNA]</scope>
    <source>
        <strain evidence="9">CA054A</strain>
    </source>
</reference>
<keyword evidence="5" id="KW-0472">Membrane</keyword>
<keyword evidence="6 8" id="KW-0012">Acyltransferase</keyword>
<dbReference type="PANTHER" id="PTHR30606:SF10">
    <property type="entry name" value="PHOSPHATIDYLINOSITOL MANNOSIDE ACYLTRANSFERASE"/>
    <property type="match status" value="1"/>
</dbReference>
<evidence type="ECO:0000313" key="8">
    <source>
        <dbReference type="EMBL" id="RKG82801.1"/>
    </source>
</evidence>
<evidence type="ECO:0000256" key="5">
    <source>
        <dbReference type="ARBA" id="ARBA00023136"/>
    </source>
</evidence>
<name>A0A3A8IWX7_9BACT</name>
<dbReference type="OrthoDB" id="9803456at2"/>
<dbReference type="GO" id="GO:0009247">
    <property type="term" value="P:glycolipid biosynthetic process"/>
    <property type="evidence" value="ECO:0007669"/>
    <property type="project" value="UniProtKB-ARBA"/>
</dbReference>
<evidence type="ECO:0000256" key="6">
    <source>
        <dbReference type="ARBA" id="ARBA00023315"/>
    </source>
</evidence>
<keyword evidence="2" id="KW-1003">Cell membrane</keyword>
<dbReference type="PANTHER" id="PTHR30606">
    <property type="entry name" value="LIPID A BIOSYNTHESIS LAUROYL ACYLTRANSFERASE"/>
    <property type="match status" value="1"/>
</dbReference>